<dbReference type="InterPro" id="IPR004045">
    <property type="entry name" value="Glutathione_S-Trfase_N"/>
</dbReference>
<dbReference type="GO" id="GO:0006749">
    <property type="term" value="P:glutathione metabolic process"/>
    <property type="evidence" value="ECO:0007669"/>
    <property type="project" value="TreeGrafter"/>
</dbReference>
<sequence length="246" mass="28228">MSEQTSAFRTYPQDEYTITDDALKKSRFEVDYFAVRSRGETTRLLLEYVGANYISRAPVNWPAGKKDTPFGMLPVLIHHKSDGSVFKVSEIIAYMRYLASLFGLRGSNLEEDAILDSCFSCANDSILMAMVLGIWRSSDPKSKENIDNTFEKMTLFFDGMERYLVKNGSNGYLLGQKTTYPEFAWYDWMDYFYEEHADHMNALVSETTRPALYKMYKRLASNPRLRAYVAGGRWEFRSAPATQAAT</sequence>
<dbReference type="InterPro" id="IPR036249">
    <property type="entry name" value="Thioredoxin-like_sf"/>
</dbReference>
<dbReference type="InterPro" id="IPR004046">
    <property type="entry name" value="GST_C"/>
</dbReference>
<evidence type="ECO:0008006" key="5">
    <source>
        <dbReference type="Google" id="ProtNLM"/>
    </source>
</evidence>
<dbReference type="PANTHER" id="PTHR11571:SF150">
    <property type="entry name" value="GLUTATHIONE S-TRANSFERASE"/>
    <property type="match status" value="1"/>
</dbReference>
<dbReference type="InterPro" id="IPR040079">
    <property type="entry name" value="Glutathione_S-Trfase"/>
</dbReference>
<proteinExistence type="predicted"/>
<dbReference type="PANTHER" id="PTHR11571">
    <property type="entry name" value="GLUTATHIONE S-TRANSFERASE"/>
    <property type="match status" value="1"/>
</dbReference>
<gene>
    <name evidence="3" type="ORF">BGZ99_002280</name>
</gene>
<dbReference type="GO" id="GO:0004364">
    <property type="term" value="F:glutathione transferase activity"/>
    <property type="evidence" value="ECO:0007669"/>
    <property type="project" value="TreeGrafter"/>
</dbReference>
<dbReference type="Pfam" id="PF14497">
    <property type="entry name" value="GST_C_3"/>
    <property type="match status" value="1"/>
</dbReference>
<dbReference type="PROSITE" id="PS50404">
    <property type="entry name" value="GST_NTER"/>
    <property type="match status" value="1"/>
</dbReference>
<dbReference type="Gene3D" id="3.40.30.10">
    <property type="entry name" value="Glutaredoxin"/>
    <property type="match status" value="1"/>
</dbReference>
<keyword evidence="4" id="KW-1185">Reference proteome</keyword>
<evidence type="ECO:0000259" key="2">
    <source>
        <dbReference type="PROSITE" id="PS50405"/>
    </source>
</evidence>
<evidence type="ECO:0000313" key="3">
    <source>
        <dbReference type="EMBL" id="KAG0304821.1"/>
    </source>
</evidence>
<feature type="domain" description="GST N-terminal" evidence="1">
    <location>
        <begin position="26"/>
        <end position="106"/>
    </location>
</feature>
<feature type="domain" description="GST C-terminal" evidence="2">
    <location>
        <begin position="108"/>
        <end position="244"/>
    </location>
</feature>
<evidence type="ECO:0000313" key="4">
    <source>
        <dbReference type="Proteomes" id="UP000738325"/>
    </source>
</evidence>
<comment type="caution">
    <text evidence="3">The sequence shown here is derived from an EMBL/GenBank/DDBJ whole genome shotgun (WGS) entry which is preliminary data.</text>
</comment>
<dbReference type="SUPFAM" id="SSF47616">
    <property type="entry name" value="GST C-terminal domain-like"/>
    <property type="match status" value="1"/>
</dbReference>
<dbReference type="Proteomes" id="UP000738325">
    <property type="component" value="Unassembled WGS sequence"/>
</dbReference>
<dbReference type="InterPro" id="IPR036282">
    <property type="entry name" value="Glutathione-S-Trfase_C_sf"/>
</dbReference>
<dbReference type="EMBL" id="JAAAIP010001660">
    <property type="protein sequence ID" value="KAG0304821.1"/>
    <property type="molecule type" value="Genomic_DNA"/>
</dbReference>
<name>A0A9P6R1D5_9FUNG</name>
<dbReference type="OrthoDB" id="414243at2759"/>
<dbReference type="InterPro" id="IPR010987">
    <property type="entry name" value="Glutathione-S-Trfase_C-like"/>
</dbReference>
<dbReference type="AlphaFoldDB" id="A0A9P6R1D5"/>
<dbReference type="Gene3D" id="1.20.1050.10">
    <property type="match status" value="1"/>
</dbReference>
<evidence type="ECO:0000259" key="1">
    <source>
        <dbReference type="PROSITE" id="PS50404"/>
    </source>
</evidence>
<dbReference type="PROSITE" id="PS50405">
    <property type="entry name" value="GST_CTER"/>
    <property type="match status" value="1"/>
</dbReference>
<dbReference type="SFLD" id="SFLDS00019">
    <property type="entry name" value="Glutathione_Transferase_(cytos"/>
    <property type="match status" value="1"/>
</dbReference>
<accession>A0A9P6R1D5</accession>
<dbReference type="SUPFAM" id="SSF52833">
    <property type="entry name" value="Thioredoxin-like"/>
    <property type="match status" value="1"/>
</dbReference>
<dbReference type="InterPro" id="IPR050213">
    <property type="entry name" value="GST_superfamily"/>
</dbReference>
<organism evidence="3 4">
    <name type="scientific">Dissophora globulifera</name>
    <dbReference type="NCBI Taxonomy" id="979702"/>
    <lineage>
        <taxon>Eukaryota</taxon>
        <taxon>Fungi</taxon>
        <taxon>Fungi incertae sedis</taxon>
        <taxon>Mucoromycota</taxon>
        <taxon>Mortierellomycotina</taxon>
        <taxon>Mortierellomycetes</taxon>
        <taxon>Mortierellales</taxon>
        <taxon>Mortierellaceae</taxon>
        <taxon>Dissophora</taxon>
    </lineage>
</organism>
<reference evidence="3" key="1">
    <citation type="journal article" date="2020" name="Fungal Divers.">
        <title>Resolving the Mortierellaceae phylogeny through synthesis of multi-gene phylogenetics and phylogenomics.</title>
        <authorList>
            <person name="Vandepol N."/>
            <person name="Liber J."/>
            <person name="Desiro A."/>
            <person name="Na H."/>
            <person name="Kennedy M."/>
            <person name="Barry K."/>
            <person name="Grigoriev I.V."/>
            <person name="Miller A.N."/>
            <person name="O'Donnell K."/>
            <person name="Stajich J.E."/>
            <person name="Bonito G."/>
        </authorList>
    </citation>
    <scope>NUCLEOTIDE SEQUENCE</scope>
    <source>
        <strain evidence="3">REB-010B</strain>
    </source>
</reference>
<protein>
    <recommendedName>
        <fullName evidence="5">Glutathione S-transferase</fullName>
    </recommendedName>
</protein>